<organism evidence="11 12">
    <name type="scientific">Lichenifustis flavocetrariae</name>
    <dbReference type="NCBI Taxonomy" id="2949735"/>
    <lineage>
        <taxon>Bacteria</taxon>
        <taxon>Pseudomonadati</taxon>
        <taxon>Pseudomonadota</taxon>
        <taxon>Alphaproteobacteria</taxon>
        <taxon>Hyphomicrobiales</taxon>
        <taxon>Lichenihabitantaceae</taxon>
        <taxon>Lichenifustis</taxon>
    </lineage>
</organism>
<dbReference type="PANTHER" id="PTHR43386:SF1">
    <property type="entry name" value="D,D-DIPEPTIDE TRANSPORT SYSTEM PERMEASE PROTEIN DDPC-RELATED"/>
    <property type="match status" value="1"/>
</dbReference>
<evidence type="ECO:0000256" key="5">
    <source>
        <dbReference type="ARBA" id="ARBA00022856"/>
    </source>
</evidence>
<keyword evidence="5" id="KW-0571">Peptide transport</keyword>
<sequence>MTAIDHLPAEPVTRAPGLLRRLPTSGVAMCGLALILVWVLAAILAPVLPLDPPNKSFYAALAHSAPSAAHWLGVDKSGRDILARIVFGARQVLTVAPTAAIAAYLIGCPLGLLAGYYGGWVDAAISRLCDVILSFPIIILYVILISTIGPSVLNIVLAVVIAASPGIARIVRGLTLEQRHLDYVAAAQLRRESAVFIMLVELLPNCRGPLITDFCLRIGYTIITIGIMGFLGLGLPPPDPDWGTMVKEGTVMISVHPYVSLFPAIAIVTLVLGFNLLADGLRELALKE</sequence>
<dbReference type="Proteomes" id="UP001165667">
    <property type="component" value="Unassembled WGS sequence"/>
</dbReference>
<evidence type="ECO:0000256" key="6">
    <source>
        <dbReference type="ARBA" id="ARBA00022927"/>
    </source>
</evidence>
<feature type="transmembrane region" description="Helical" evidence="9">
    <location>
        <begin position="255"/>
        <end position="278"/>
    </location>
</feature>
<dbReference type="InterPro" id="IPR000515">
    <property type="entry name" value="MetI-like"/>
</dbReference>
<dbReference type="Gene3D" id="1.10.3720.10">
    <property type="entry name" value="MetI-like"/>
    <property type="match status" value="1"/>
</dbReference>
<proteinExistence type="inferred from homology"/>
<dbReference type="InterPro" id="IPR050366">
    <property type="entry name" value="BP-dependent_transpt_permease"/>
</dbReference>
<dbReference type="GO" id="GO:0015031">
    <property type="term" value="P:protein transport"/>
    <property type="evidence" value="ECO:0007669"/>
    <property type="project" value="UniProtKB-KW"/>
</dbReference>
<evidence type="ECO:0000259" key="10">
    <source>
        <dbReference type="PROSITE" id="PS50928"/>
    </source>
</evidence>
<gene>
    <name evidence="11" type="ORF">M8523_07200</name>
</gene>
<evidence type="ECO:0000313" key="12">
    <source>
        <dbReference type="Proteomes" id="UP001165667"/>
    </source>
</evidence>
<feature type="transmembrane region" description="Helical" evidence="9">
    <location>
        <begin position="128"/>
        <end position="146"/>
    </location>
</feature>
<keyword evidence="6" id="KW-0653">Protein transport</keyword>
<comment type="caution">
    <text evidence="11">The sequence shown here is derived from an EMBL/GenBank/DDBJ whole genome shotgun (WGS) entry which is preliminary data.</text>
</comment>
<evidence type="ECO:0000256" key="3">
    <source>
        <dbReference type="ARBA" id="ARBA00022475"/>
    </source>
</evidence>
<feature type="transmembrane region" description="Helical" evidence="9">
    <location>
        <begin position="92"/>
        <end position="116"/>
    </location>
</feature>
<feature type="transmembrane region" description="Helical" evidence="9">
    <location>
        <begin position="27"/>
        <end position="48"/>
    </location>
</feature>
<dbReference type="GO" id="GO:0055085">
    <property type="term" value="P:transmembrane transport"/>
    <property type="evidence" value="ECO:0007669"/>
    <property type="project" value="InterPro"/>
</dbReference>
<dbReference type="RefSeq" id="WP_282584161.1">
    <property type="nucleotide sequence ID" value="NZ_JAMOIM010000003.1"/>
</dbReference>
<dbReference type="AlphaFoldDB" id="A0AA42CHZ4"/>
<dbReference type="InterPro" id="IPR035906">
    <property type="entry name" value="MetI-like_sf"/>
</dbReference>
<accession>A0AA42CHZ4</accession>
<comment type="subcellular location">
    <subcellularLocation>
        <location evidence="1 9">Cell membrane</location>
        <topology evidence="1 9">Multi-pass membrane protein</topology>
    </subcellularLocation>
</comment>
<keyword evidence="2 9" id="KW-0813">Transport</keyword>
<feature type="domain" description="ABC transmembrane type-1" evidence="10">
    <location>
        <begin position="89"/>
        <end position="278"/>
    </location>
</feature>
<dbReference type="PANTHER" id="PTHR43386">
    <property type="entry name" value="OLIGOPEPTIDE TRANSPORT SYSTEM PERMEASE PROTEIN APPC"/>
    <property type="match status" value="1"/>
</dbReference>
<dbReference type="Pfam" id="PF00528">
    <property type="entry name" value="BPD_transp_1"/>
    <property type="match status" value="1"/>
</dbReference>
<keyword evidence="3" id="KW-1003">Cell membrane</keyword>
<protein>
    <submittedName>
        <fullName evidence="11">ABC transporter permease</fullName>
    </submittedName>
</protein>
<evidence type="ECO:0000256" key="2">
    <source>
        <dbReference type="ARBA" id="ARBA00022448"/>
    </source>
</evidence>
<keyword evidence="8 9" id="KW-0472">Membrane</keyword>
<keyword evidence="12" id="KW-1185">Reference proteome</keyword>
<dbReference type="CDD" id="cd06261">
    <property type="entry name" value="TM_PBP2"/>
    <property type="match status" value="1"/>
</dbReference>
<dbReference type="GO" id="GO:0015833">
    <property type="term" value="P:peptide transport"/>
    <property type="evidence" value="ECO:0007669"/>
    <property type="project" value="UniProtKB-KW"/>
</dbReference>
<dbReference type="EMBL" id="JAMOIM010000003">
    <property type="protein sequence ID" value="MCW6507804.1"/>
    <property type="molecule type" value="Genomic_DNA"/>
</dbReference>
<name>A0AA42CHZ4_9HYPH</name>
<evidence type="ECO:0000256" key="8">
    <source>
        <dbReference type="ARBA" id="ARBA00023136"/>
    </source>
</evidence>
<feature type="transmembrane region" description="Helical" evidence="9">
    <location>
        <begin position="214"/>
        <end position="235"/>
    </location>
</feature>
<dbReference type="PROSITE" id="PS50928">
    <property type="entry name" value="ABC_TM1"/>
    <property type="match status" value="1"/>
</dbReference>
<dbReference type="GO" id="GO:0005886">
    <property type="term" value="C:plasma membrane"/>
    <property type="evidence" value="ECO:0007669"/>
    <property type="project" value="UniProtKB-SubCell"/>
</dbReference>
<feature type="transmembrane region" description="Helical" evidence="9">
    <location>
        <begin position="152"/>
        <end position="171"/>
    </location>
</feature>
<keyword evidence="4 9" id="KW-0812">Transmembrane</keyword>
<reference evidence="11" key="1">
    <citation type="submission" date="2022-05" db="EMBL/GenBank/DDBJ databases">
        <authorList>
            <person name="Pankratov T."/>
        </authorList>
    </citation>
    <scope>NUCLEOTIDE SEQUENCE</scope>
    <source>
        <strain evidence="11">BP6-180914</strain>
    </source>
</reference>
<comment type="similarity">
    <text evidence="9">Belongs to the binding-protein-dependent transport system permease family.</text>
</comment>
<evidence type="ECO:0000256" key="9">
    <source>
        <dbReference type="RuleBase" id="RU363032"/>
    </source>
</evidence>
<dbReference type="SUPFAM" id="SSF161098">
    <property type="entry name" value="MetI-like"/>
    <property type="match status" value="1"/>
</dbReference>
<evidence type="ECO:0000256" key="4">
    <source>
        <dbReference type="ARBA" id="ARBA00022692"/>
    </source>
</evidence>
<evidence type="ECO:0000256" key="7">
    <source>
        <dbReference type="ARBA" id="ARBA00022989"/>
    </source>
</evidence>
<evidence type="ECO:0000313" key="11">
    <source>
        <dbReference type="EMBL" id="MCW6507804.1"/>
    </source>
</evidence>
<evidence type="ECO:0000256" key="1">
    <source>
        <dbReference type="ARBA" id="ARBA00004651"/>
    </source>
</evidence>
<keyword evidence="7 9" id="KW-1133">Transmembrane helix</keyword>